<reference evidence="1" key="1">
    <citation type="submission" date="2019-05" db="EMBL/GenBank/DDBJ databases">
        <authorList>
            <person name="Piombo E."/>
        </authorList>
    </citation>
    <scope>NUCLEOTIDE SEQUENCE</scope>
    <source>
        <strain evidence="1">C2S</strain>
    </source>
</reference>
<protein>
    <submittedName>
        <fullName evidence="1">Uncharacterized protein</fullName>
    </submittedName>
</protein>
<accession>A0A9Q9UGZ4</accession>
<organism evidence="1 2">
    <name type="scientific">Fusarium fujikuroi</name>
    <name type="common">Bakanae and foot rot disease fungus</name>
    <name type="synonym">Gibberella fujikuroi</name>
    <dbReference type="NCBI Taxonomy" id="5127"/>
    <lineage>
        <taxon>Eukaryota</taxon>
        <taxon>Fungi</taxon>
        <taxon>Dikarya</taxon>
        <taxon>Ascomycota</taxon>
        <taxon>Pezizomycotina</taxon>
        <taxon>Sordariomycetes</taxon>
        <taxon>Hypocreomycetidae</taxon>
        <taxon>Hypocreales</taxon>
        <taxon>Nectriaceae</taxon>
        <taxon>Fusarium</taxon>
        <taxon>Fusarium fujikuroi species complex</taxon>
    </lineage>
</organism>
<sequence length="96" mass="10949">MWSWAEVLKAYRDQEVWHEVINFFDALNNSSDIWPLHMQNVHVLEILTEAANAVTSASELPDPPRKTPPWDVIKELFTLAAKGTEIGVLEEHGLQL</sequence>
<gene>
    <name evidence="1" type="ORF">C2S_11274</name>
</gene>
<dbReference type="EMBL" id="CABFJX010000395">
    <property type="protein sequence ID" value="VTT78857.1"/>
    <property type="molecule type" value="Genomic_DNA"/>
</dbReference>
<proteinExistence type="predicted"/>
<evidence type="ECO:0000313" key="1">
    <source>
        <dbReference type="EMBL" id="VTT78857.1"/>
    </source>
</evidence>
<evidence type="ECO:0000313" key="2">
    <source>
        <dbReference type="Proteomes" id="UP000760494"/>
    </source>
</evidence>
<comment type="caution">
    <text evidence="1">The sequence shown here is derived from an EMBL/GenBank/DDBJ whole genome shotgun (WGS) entry which is preliminary data.</text>
</comment>
<dbReference type="Proteomes" id="UP000760494">
    <property type="component" value="Unassembled WGS sequence"/>
</dbReference>
<name>A0A9Q9UGZ4_FUSFU</name>
<dbReference type="AlphaFoldDB" id="A0A9Q9UGZ4"/>